<evidence type="ECO:0000256" key="1">
    <source>
        <dbReference type="SAM" id="Phobius"/>
    </source>
</evidence>
<feature type="transmembrane region" description="Helical" evidence="1">
    <location>
        <begin position="73"/>
        <end position="91"/>
    </location>
</feature>
<comment type="caution">
    <text evidence="2">The sequence shown here is derived from an EMBL/GenBank/DDBJ whole genome shotgun (WGS) entry which is preliminary data.</text>
</comment>
<gene>
    <name evidence="2" type="ORF">NB22_07145</name>
</gene>
<reference evidence="2 3" key="2">
    <citation type="journal article" date="2015" name="Genome Announc.">
        <title>Draft Genome Sequence of Lactobacillus fermentum NB-22.</title>
        <authorList>
            <person name="Chaplin A.V."/>
            <person name="Shkoporov A.N."/>
            <person name="Efimov B.A."/>
            <person name="Pikina A.P."/>
            <person name="Borisova O.Y."/>
            <person name="Gladko I.A."/>
            <person name="Postnikova E.A."/>
            <person name="Lordkipanidze A.E."/>
            <person name="Kafarskaia L.I."/>
        </authorList>
    </citation>
    <scope>NUCLEOTIDE SEQUENCE [LARGE SCALE GENOMIC DNA]</scope>
    <source>
        <strain evidence="2 3">NB-22</strain>
    </source>
</reference>
<keyword evidence="1" id="KW-0472">Membrane</keyword>
<proteinExistence type="predicted"/>
<sequence length="154" mass="17488">MKVKDKSLKILKGILPYLIAILAGLYLAELVTGALMGISKYKMTFTEHLPAILKKLAIYPFHYYSLYLSQRNPALIIISIAVILYIAYFALKRESKHKQWETADTDTHGSATWGTVKELQGRYFTMKQGDLINAFTQATNQEVIEKLQKKGDSK</sequence>
<organism evidence="2 3">
    <name type="scientific">Limosilactobacillus fermentum NB-22</name>
    <dbReference type="NCBI Taxonomy" id="1408443"/>
    <lineage>
        <taxon>Bacteria</taxon>
        <taxon>Bacillati</taxon>
        <taxon>Bacillota</taxon>
        <taxon>Bacilli</taxon>
        <taxon>Lactobacillales</taxon>
        <taxon>Lactobacillaceae</taxon>
        <taxon>Limosilactobacillus</taxon>
    </lineage>
</organism>
<evidence type="ECO:0000313" key="2">
    <source>
        <dbReference type="EMBL" id="ESS00985.1"/>
    </source>
</evidence>
<name>A0A829LTK5_LIMFE</name>
<protein>
    <submittedName>
        <fullName evidence="2">Conjugal transfer protein</fullName>
    </submittedName>
</protein>
<dbReference type="EMBL" id="AYHA01000127">
    <property type="protein sequence ID" value="ESS00985.1"/>
    <property type="molecule type" value="Genomic_DNA"/>
</dbReference>
<dbReference type="AlphaFoldDB" id="A0A829LTK5"/>
<reference evidence="3" key="1">
    <citation type="submission" date="2013-10" db="EMBL/GenBank/DDBJ databases">
        <title>Draft genome sequence of Lactobacillus fermentum NB-22.</title>
        <authorList>
            <person name="Chaplin A.V."/>
            <person name="Shkoporov A.N."/>
            <person name="Khokhlova E.V."/>
            <person name="Efimov B.A."/>
            <person name="Kafarskaia L.I."/>
        </authorList>
    </citation>
    <scope>NUCLEOTIDE SEQUENCE [LARGE SCALE GENOMIC DNA]</scope>
    <source>
        <strain evidence="3">NB-22</strain>
    </source>
</reference>
<accession>A0A829LTK5</accession>
<keyword evidence="1" id="KW-0812">Transmembrane</keyword>
<evidence type="ECO:0000313" key="3">
    <source>
        <dbReference type="Proteomes" id="UP000018412"/>
    </source>
</evidence>
<feature type="transmembrane region" description="Helical" evidence="1">
    <location>
        <begin position="14"/>
        <end position="38"/>
    </location>
</feature>
<dbReference type="Proteomes" id="UP000018412">
    <property type="component" value="Unassembled WGS sequence"/>
</dbReference>
<keyword evidence="1" id="KW-1133">Transmembrane helix</keyword>